<gene>
    <name evidence="2" type="primary">LOC113699081</name>
</gene>
<evidence type="ECO:0000313" key="1">
    <source>
        <dbReference type="Proteomes" id="UP001652660"/>
    </source>
</evidence>
<sequence>MLSSSMSSACDRMLANWALLCIYEVARLIKDLVNRAFEEALKDAQLIENIAQKSQEQSCQRHGRYLAMDGLNLERKRKKKRMQRLTVKHWGYVSHWCILLGNRDALLILSHSHLLLGVGKQRRVLKVVRLPMLQRNQPLAKKSNPPRLLVPIFSRMEQTRRSCQTRSIVNGCHTCLINARH</sequence>
<dbReference type="RefSeq" id="XP_071913844.1">
    <property type="nucleotide sequence ID" value="XM_072057743.1"/>
</dbReference>
<accession>A0ABM4V2T5</accession>
<proteinExistence type="predicted"/>
<evidence type="ECO:0000313" key="2">
    <source>
        <dbReference type="RefSeq" id="XP_071913844.1"/>
    </source>
</evidence>
<name>A0ABM4V2T5_COFAR</name>
<reference evidence="2" key="1">
    <citation type="submission" date="2025-08" db="UniProtKB">
        <authorList>
            <consortium name="RefSeq"/>
        </authorList>
    </citation>
    <scope>IDENTIFICATION</scope>
    <source>
        <tissue evidence="2">Leaves</tissue>
    </source>
</reference>
<organism evidence="1 2">
    <name type="scientific">Coffea arabica</name>
    <name type="common">Arabian coffee</name>
    <dbReference type="NCBI Taxonomy" id="13443"/>
    <lineage>
        <taxon>Eukaryota</taxon>
        <taxon>Viridiplantae</taxon>
        <taxon>Streptophyta</taxon>
        <taxon>Embryophyta</taxon>
        <taxon>Tracheophyta</taxon>
        <taxon>Spermatophyta</taxon>
        <taxon>Magnoliopsida</taxon>
        <taxon>eudicotyledons</taxon>
        <taxon>Gunneridae</taxon>
        <taxon>Pentapetalae</taxon>
        <taxon>asterids</taxon>
        <taxon>lamiids</taxon>
        <taxon>Gentianales</taxon>
        <taxon>Rubiaceae</taxon>
        <taxon>Ixoroideae</taxon>
        <taxon>Gardenieae complex</taxon>
        <taxon>Bertiereae - Coffeeae clade</taxon>
        <taxon>Coffeeae</taxon>
        <taxon>Coffea</taxon>
    </lineage>
</organism>
<keyword evidence="1" id="KW-1185">Reference proteome</keyword>
<protein>
    <submittedName>
        <fullName evidence="2">Uncharacterized protein</fullName>
    </submittedName>
</protein>
<dbReference type="Proteomes" id="UP001652660">
    <property type="component" value="Chromosome 7c"/>
</dbReference>
<dbReference type="GeneID" id="113699081"/>